<dbReference type="HOGENOM" id="CLU_3401839_0_0_3"/>
<sequence length="30" mass="3543">MTQAVERQKSILEKVQNLTPQQQEEVLNFI</sequence>
<dbReference type="KEGG" id="acy:Anacy_5237"/>
<keyword evidence="2" id="KW-1185">Reference proteome</keyword>
<evidence type="ECO:0000313" key="2">
    <source>
        <dbReference type="Proteomes" id="UP000010474"/>
    </source>
</evidence>
<evidence type="ECO:0000313" key="1">
    <source>
        <dbReference type="EMBL" id="AFZ60566.1"/>
    </source>
</evidence>
<dbReference type="EMBL" id="CP003659">
    <property type="protein sequence ID" value="AFZ60566.1"/>
    <property type="molecule type" value="Genomic_DNA"/>
</dbReference>
<name>K9ZMY4_ANACC</name>
<gene>
    <name evidence="1" type="ordered locus">Anacy_5237</name>
</gene>
<organism evidence="1 2">
    <name type="scientific">Anabaena cylindrica (strain ATCC 27899 / PCC 7122)</name>
    <dbReference type="NCBI Taxonomy" id="272123"/>
    <lineage>
        <taxon>Bacteria</taxon>
        <taxon>Bacillati</taxon>
        <taxon>Cyanobacteriota</taxon>
        <taxon>Cyanophyceae</taxon>
        <taxon>Nostocales</taxon>
        <taxon>Nostocaceae</taxon>
        <taxon>Anabaena</taxon>
    </lineage>
</organism>
<protein>
    <recommendedName>
        <fullName evidence="3">DUF2281 domain-containing protein</fullName>
    </recommendedName>
</protein>
<reference evidence="2" key="1">
    <citation type="journal article" date="2013" name="Proc. Natl. Acad. Sci. U.S.A.">
        <title>Improving the coverage of the cyanobacterial phylum using diversity-driven genome sequencing.</title>
        <authorList>
            <person name="Shih P.M."/>
            <person name="Wu D."/>
            <person name="Latifi A."/>
            <person name="Axen S.D."/>
            <person name="Fewer D.P."/>
            <person name="Talla E."/>
            <person name="Calteau A."/>
            <person name="Cai F."/>
            <person name="Tandeau de Marsac N."/>
            <person name="Rippka R."/>
            <person name="Herdman M."/>
            <person name="Sivonen K."/>
            <person name="Coursin T."/>
            <person name="Laurent T."/>
            <person name="Goodwin L."/>
            <person name="Nolan M."/>
            <person name="Davenport K.W."/>
            <person name="Han C.S."/>
            <person name="Rubin E.M."/>
            <person name="Eisen J.A."/>
            <person name="Woyke T."/>
            <person name="Gugger M."/>
            <person name="Kerfeld C.A."/>
        </authorList>
    </citation>
    <scope>NUCLEOTIDE SEQUENCE [LARGE SCALE GENOMIC DNA]</scope>
    <source>
        <strain evidence="2">ATCC 27899 / PCC 7122</strain>
    </source>
</reference>
<proteinExistence type="predicted"/>
<dbReference type="Proteomes" id="UP000010474">
    <property type="component" value="Chromosome"/>
</dbReference>
<dbReference type="AlphaFoldDB" id="K9ZMY4"/>
<accession>K9ZMY4</accession>
<evidence type="ECO:0008006" key="3">
    <source>
        <dbReference type="Google" id="ProtNLM"/>
    </source>
</evidence>